<comment type="caution">
    <text evidence="1">The sequence shown here is derived from an EMBL/GenBank/DDBJ whole genome shotgun (WGS) entry which is preliminary data.</text>
</comment>
<organism evidence="1 2">
    <name type="scientific">Candidatus Accumulibacter proximus</name>
    <dbReference type="NCBI Taxonomy" id="2954385"/>
    <lineage>
        <taxon>Bacteria</taxon>
        <taxon>Pseudomonadati</taxon>
        <taxon>Pseudomonadota</taxon>
        <taxon>Betaproteobacteria</taxon>
        <taxon>Candidatus Accumulibacter</taxon>
    </lineage>
</organism>
<sequence length="144" mass="15963">MNIPVHIGLRRSHLLSWLLVLLHILAAGSLCLAPWPAVARYPLMALVVLSAWRTLQPSTIVGLRLGENGELWFLSPGGDFVSVTVQPDAAVFSWLIVLRVREVGQGRLRSLALLRDSMPAEQFRLLRLWLRWLANPGGRAADGV</sequence>
<gene>
    <name evidence="1" type="ORF">IPJ27_01665</name>
</gene>
<protein>
    <recommendedName>
        <fullName evidence="3">Toxin CptA</fullName>
    </recommendedName>
</protein>
<evidence type="ECO:0000313" key="1">
    <source>
        <dbReference type="EMBL" id="MBK7673560.1"/>
    </source>
</evidence>
<dbReference type="Pfam" id="PF07254">
    <property type="entry name" value="Cpta_toxin"/>
    <property type="match status" value="1"/>
</dbReference>
<reference evidence="1 2" key="1">
    <citation type="submission" date="2020-10" db="EMBL/GenBank/DDBJ databases">
        <title>Connecting structure to function with the recovery of over 1000 high-quality activated sludge metagenome-assembled genomes encoding full-length rRNA genes using long-read sequencing.</title>
        <authorList>
            <person name="Singleton C.M."/>
            <person name="Petriglieri F."/>
            <person name="Kristensen J.M."/>
            <person name="Kirkegaard R.H."/>
            <person name="Michaelsen T.Y."/>
            <person name="Andersen M.H."/>
            <person name="Karst S.M."/>
            <person name="Dueholm M.S."/>
            <person name="Nielsen P.H."/>
            <person name="Albertsen M."/>
        </authorList>
    </citation>
    <scope>NUCLEOTIDE SEQUENCE [LARGE SCALE GENOMIC DNA]</scope>
    <source>
        <strain evidence="1">EsbW_18-Q3-R4-48_BATAC.285</strain>
    </source>
</reference>
<name>A0A935PYG6_9PROT</name>
<evidence type="ECO:0008006" key="3">
    <source>
        <dbReference type="Google" id="ProtNLM"/>
    </source>
</evidence>
<dbReference type="InterPro" id="IPR009883">
    <property type="entry name" value="YgfX"/>
</dbReference>
<dbReference type="Proteomes" id="UP000697998">
    <property type="component" value="Unassembled WGS sequence"/>
</dbReference>
<dbReference type="EMBL" id="JADJMH010000001">
    <property type="protein sequence ID" value="MBK7673560.1"/>
    <property type="molecule type" value="Genomic_DNA"/>
</dbReference>
<dbReference type="AlphaFoldDB" id="A0A935PYG6"/>
<accession>A0A935PYG6</accession>
<evidence type="ECO:0000313" key="2">
    <source>
        <dbReference type="Proteomes" id="UP000697998"/>
    </source>
</evidence>
<proteinExistence type="predicted"/>